<reference evidence="1" key="1">
    <citation type="submission" date="2024-07" db="EMBL/GenBank/DDBJ databases">
        <authorList>
            <person name="Kim Y.J."/>
            <person name="Jeong J.Y."/>
        </authorList>
    </citation>
    <scope>NUCLEOTIDE SEQUENCE</scope>
    <source>
        <strain evidence="1">GIHE-MW2</strain>
    </source>
</reference>
<dbReference type="AlphaFoldDB" id="A0AAU8J8E9"/>
<protein>
    <submittedName>
        <fullName evidence="1">Uncharacterized protein</fullName>
    </submittedName>
</protein>
<gene>
    <name evidence="1" type="ORF">ABWT76_004094</name>
</gene>
<dbReference type="RefSeq" id="WP_354634896.1">
    <property type="nucleotide sequence ID" value="NZ_CP159837.1"/>
</dbReference>
<dbReference type="PROSITE" id="PS51257">
    <property type="entry name" value="PROKAR_LIPOPROTEIN"/>
    <property type="match status" value="1"/>
</dbReference>
<sequence length="234" mass="24879">MLLQKLGLGLVGSLLGLGCHLMPVWGQGDRSSQVNPADLDLSPEIIEESPVLQRWLQEVPDVLKDIRSDPSFRTRVRAGYSQFPSTDDASGFNVGVEDLFLGGTGLTVSGDYQASGNGDRTSAGAQLRYYLLPLGNYVNIAPVVGYRHLETEAYSTNGLEVGGRLMLALSRGGAGDISLGYSQVGIGGDESVGLASFSVGYAVSRNVRLATDLQWQIADGDDDSRVGIVLELMP</sequence>
<evidence type="ECO:0000313" key="1">
    <source>
        <dbReference type="EMBL" id="XCM35416.1"/>
    </source>
</evidence>
<name>A0AAU8J8E9_9CYAN</name>
<accession>A0AAU8J8E9</accession>
<proteinExistence type="predicted"/>
<dbReference type="EMBL" id="CP159837">
    <property type="protein sequence ID" value="XCM35416.1"/>
    <property type="molecule type" value="Genomic_DNA"/>
</dbReference>
<organism evidence="1">
    <name type="scientific">Planktothricoides raciborskii GIHE-MW2</name>
    <dbReference type="NCBI Taxonomy" id="2792601"/>
    <lineage>
        <taxon>Bacteria</taxon>
        <taxon>Bacillati</taxon>
        <taxon>Cyanobacteriota</taxon>
        <taxon>Cyanophyceae</taxon>
        <taxon>Oscillatoriophycideae</taxon>
        <taxon>Oscillatoriales</taxon>
        <taxon>Oscillatoriaceae</taxon>
        <taxon>Planktothricoides</taxon>
    </lineage>
</organism>